<evidence type="ECO:0000313" key="17">
    <source>
        <dbReference type="EMBL" id="AQV12058.1"/>
    </source>
</evidence>
<accession>A0A1S6Q8P3</accession>
<evidence type="ECO:0000256" key="3">
    <source>
        <dbReference type="ARBA" id="ARBA00023125"/>
    </source>
</evidence>
<feature type="DNA-binding region" description="HMG box" evidence="6">
    <location>
        <begin position="27"/>
        <end position="95"/>
    </location>
</feature>
<evidence type="ECO:0000256" key="2">
    <source>
        <dbReference type="ARBA" id="ARBA00023015"/>
    </source>
</evidence>
<evidence type="ECO:0000313" key="10">
    <source>
        <dbReference type="EMBL" id="AQV12044.1"/>
    </source>
</evidence>
<dbReference type="SMART" id="SM00398">
    <property type="entry name" value="HMG"/>
    <property type="match status" value="1"/>
</dbReference>
<dbReference type="EMBL" id="KY434091">
    <property type="protein sequence ID" value="AQV12062.1"/>
    <property type="molecule type" value="Genomic_DNA"/>
</dbReference>
<evidence type="ECO:0000313" key="19">
    <source>
        <dbReference type="EMBL" id="AQV12066.1"/>
    </source>
</evidence>
<evidence type="ECO:0000313" key="12">
    <source>
        <dbReference type="EMBL" id="AQV12048.1"/>
    </source>
</evidence>
<keyword evidence="3 6" id="KW-0238">DNA-binding</keyword>
<dbReference type="EMBL" id="KY434094">
    <property type="protein sequence ID" value="AQV12068.1"/>
    <property type="molecule type" value="Genomic_DNA"/>
</dbReference>
<dbReference type="EMBL" id="KY434082">
    <property type="protein sequence ID" value="AQV12044.1"/>
    <property type="molecule type" value="Genomic_DNA"/>
</dbReference>
<keyword evidence="2" id="KW-0805">Transcription regulation</keyword>
<evidence type="ECO:0000256" key="6">
    <source>
        <dbReference type="PROSITE-ProRule" id="PRU00267"/>
    </source>
</evidence>
<evidence type="ECO:0000256" key="7">
    <source>
        <dbReference type="SAM" id="MobiDB-lite"/>
    </source>
</evidence>
<gene>
    <name evidence="17" type="primary">sexM</name>
</gene>
<name>A0A1S6Q8P3_9FUNG</name>
<sequence length="192" mass="22160">MCTIIFEDFTSSKTDAETVHDQADLVLKRPANSYILYRQDMIKRKDIQQLGIHASELSKVISFMWRNEKQEKKKHYEGRAELNAIEHKKMHPYYNHKRHSKANAKRTKLKKRQATNERTVHQSKISSNTESSIELENKNKESTPVQLEPFSSATPPSSVIDKMQIILDGSRLDDLTLSLYQSIDFVAISAII</sequence>
<dbReference type="InterPro" id="IPR009071">
    <property type="entry name" value="HMG_box_dom"/>
</dbReference>
<protein>
    <submittedName>
        <fullName evidence="17">SexM</fullName>
    </submittedName>
</protein>
<dbReference type="SUPFAM" id="SSF47095">
    <property type="entry name" value="HMG-box"/>
    <property type="match status" value="1"/>
</dbReference>
<comment type="subcellular location">
    <subcellularLocation>
        <location evidence="1">Nucleus</location>
    </subcellularLocation>
</comment>
<dbReference type="EMBL" id="KY434085">
    <property type="protein sequence ID" value="AQV12050.1"/>
    <property type="molecule type" value="Genomic_DNA"/>
</dbReference>
<dbReference type="EMBL" id="KY434084">
    <property type="protein sequence ID" value="AQV12048.1"/>
    <property type="molecule type" value="Genomic_DNA"/>
</dbReference>
<keyword evidence="4" id="KW-0804">Transcription</keyword>
<dbReference type="EMBL" id="KY434089">
    <property type="protein sequence ID" value="AQV12058.1"/>
    <property type="molecule type" value="Genomic_DNA"/>
</dbReference>
<evidence type="ECO:0000259" key="8">
    <source>
        <dbReference type="PROSITE" id="PS50118"/>
    </source>
</evidence>
<dbReference type="EMBL" id="KY434088">
    <property type="protein sequence ID" value="AQV12056.1"/>
    <property type="molecule type" value="Genomic_DNA"/>
</dbReference>
<feature type="compositionally biased region" description="Basic residues" evidence="7">
    <location>
        <begin position="95"/>
        <end position="113"/>
    </location>
</feature>
<feature type="domain" description="HMG box" evidence="8">
    <location>
        <begin position="27"/>
        <end position="95"/>
    </location>
</feature>
<evidence type="ECO:0000313" key="20">
    <source>
        <dbReference type="EMBL" id="AQV12068.1"/>
    </source>
</evidence>
<evidence type="ECO:0000256" key="4">
    <source>
        <dbReference type="ARBA" id="ARBA00023163"/>
    </source>
</evidence>
<evidence type="ECO:0000313" key="13">
    <source>
        <dbReference type="EMBL" id="AQV12050.1"/>
    </source>
</evidence>
<dbReference type="PANTHER" id="PTHR45803:SF5">
    <property type="entry name" value="SOX100B"/>
    <property type="match status" value="1"/>
</dbReference>
<evidence type="ECO:0000256" key="5">
    <source>
        <dbReference type="ARBA" id="ARBA00023242"/>
    </source>
</evidence>
<dbReference type="InterPro" id="IPR050917">
    <property type="entry name" value="SOX_TF"/>
</dbReference>
<reference evidence="17" key="1">
    <citation type="submission" date="2017-01" db="EMBL/GenBank/DDBJ databases">
        <title>Implication of the mating type locus on virulence of Mucor irregularis.</title>
        <authorList>
            <person name="Xu W."/>
            <person name="Liu W."/>
        </authorList>
    </citation>
    <scope>NUCLEOTIDE SEQUENCE</scope>
    <source>
        <strain evidence="18">CMFCCC B50e</strain>
        <strain evidence="12">CMFCCC B50f</strain>
        <strain evidence="20">CMFCCC B50h</strain>
        <strain evidence="19">CMFCCC B50i</strain>
        <strain evidence="11">CMFCCC B50j</strain>
        <strain evidence="16">CMFCCC B50l</strain>
        <strain evidence="15">CMFCCC B50m</strain>
        <strain evidence="14">CMFCCC B50o</strain>
        <strain evidence="13">CMFCCC B50p</strain>
        <strain evidence="10">CMFCCC B50q</strain>
        <strain evidence="9">CMFCCC B50s</strain>
        <strain evidence="17">CMFCCC B50t</strain>
    </source>
</reference>
<dbReference type="GO" id="GO:0005634">
    <property type="term" value="C:nucleus"/>
    <property type="evidence" value="ECO:0007669"/>
    <property type="project" value="UniProtKB-SubCell"/>
</dbReference>
<keyword evidence="5 6" id="KW-0539">Nucleus</keyword>
<dbReference type="InterPro" id="IPR036910">
    <property type="entry name" value="HMG_box_dom_sf"/>
</dbReference>
<evidence type="ECO:0000256" key="1">
    <source>
        <dbReference type="ARBA" id="ARBA00004123"/>
    </source>
</evidence>
<dbReference type="PANTHER" id="PTHR45803">
    <property type="entry name" value="SOX100B"/>
    <property type="match status" value="1"/>
</dbReference>
<dbReference type="CDD" id="cd01389">
    <property type="entry name" value="HMG-box_ROX1-like"/>
    <property type="match status" value="1"/>
</dbReference>
<feature type="compositionally biased region" description="Polar residues" evidence="7">
    <location>
        <begin position="122"/>
        <end position="134"/>
    </location>
</feature>
<evidence type="ECO:0000313" key="14">
    <source>
        <dbReference type="EMBL" id="AQV12052.1"/>
    </source>
</evidence>
<dbReference type="AlphaFoldDB" id="A0A1S6Q8P3"/>
<proteinExistence type="predicted"/>
<dbReference type="GO" id="GO:0000981">
    <property type="term" value="F:DNA-binding transcription factor activity, RNA polymerase II-specific"/>
    <property type="evidence" value="ECO:0007669"/>
    <property type="project" value="TreeGrafter"/>
</dbReference>
<dbReference type="EMBL" id="KY434087">
    <property type="protein sequence ID" value="AQV12054.1"/>
    <property type="molecule type" value="Genomic_DNA"/>
</dbReference>
<dbReference type="EMBL" id="KY434086">
    <property type="protein sequence ID" value="AQV12052.1"/>
    <property type="molecule type" value="Genomic_DNA"/>
</dbReference>
<organism evidence="17">
    <name type="scientific">Mucor irregularis</name>
    <dbReference type="NCBI Taxonomy" id="713888"/>
    <lineage>
        <taxon>Eukaryota</taxon>
        <taxon>Fungi</taxon>
        <taxon>Fungi incertae sedis</taxon>
        <taxon>Mucoromycota</taxon>
        <taxon>Mucoromycotina</taxon>
        <taxon>Mucoromycetes</taxon>
        <taxon>Mucorales</taxon>
        <taxon>Mucorineae</taxon>
        <taxon>Mucoraceae</taxon>
        <taxon>Mucor</taxon>
    </lineage>
</organism>
<dbReference type="GO" id="GO:0000978">
    <property type="term" value="F:RNA polymerase II cis-regulatory region sequence-specific DNA binding"/>
    <property type="evidence" value="ECO:0007669"/>
    <property type="project" value="TreeGrafter"/>
</dbReference>
<dbReference type="Gene3D" id="1.10.30.10">
    <property type="entry name" value="High mobility group box domain"/>
    <property type="match status" value="1"/>
</dbReference>
<dbReference type="EMBL" id="KY434083">
    <property type="protein sequence ID" value="AQV12046.1"/>
    <property type="molecule type" value="Genomic_DNA"/>
</dbReference>
<evidence type="ECO:0000313" key="18">
    <source>
        <dbReference type="EMBL" id="AQV12062.1"/>
    </source>
</evidence>
<dbReference type="EMBL" id="KY434093">
    <property type="protein sequence ID" value="AQV12066.1"/>
    <property type="molecule type" value="Genomic_DNA"/>
</dbReference>
<evidence type="ECO:0000313" key="15">
    <source>
        <dbReference type="EMBL" id="AQV12054.1"/>
    </source>
</evidence>
<evidence type="ECO:0000313" key="11">
    <source>
        <dbReference type="EMBL" id="AQV12046.1"/>
    </source>
</evidence>
<evidence type="ECO:0000313" key="9">
    <source>
        <dbReference type="EMBL" id="AQV12042.1"/>
    </source>
</evidence>
<dbReference type="Pfam" id="PF00505">
    <property type="entry name" value="HMG_box"/>
    <property type="match status" value="1"/>
</dbReference>
<feature type="compositionally biased region" description="Polar residues" evidence="7">
    <location>
        <begin position="142"/>
        <end position="155"/>
    </location>
</feature>
<dbReference type="EMBL" id="KY434081">
    <property type="protein sequence ID" value="AQV12042.1"/>
    <property type="molecule type" value="Genomic_DNA"/>
</dbReference>
<dbReference type="PROSITE" id="PS50118">
    <property type="entry name" value="HMG_BOX_2"/>
    <property type="match status" value="1"/>
</dbReference>
<evidence type="ECO:0000313" key="16">
    <source>
        <dbReference type="EMBL" id="AQV12056.1"/>
    </source>
</evidence>
<feature type="region of interest" description="Disordered" evidence="7">
    <location>
        <begin position="95"/>
        <end position="155"/>
    </location>
</feature>